<gene>
    <name evidence="1" type="ORF">FLAPJACK_230</name>
</gene>
<sequence length="72" mass="8646">MQNTLYLNESFVRANGKTVVSSVELTFYGYDRCEVLDRIDDVIERYRENLETFGFTNIKYWLTDYNIPRGEY</sequence>
<dbReference type="Proteomes" id="UP000222741">
    <property type="component" value="Segment"/>
</dbReference>
<evidence type="ECO:0000313" key="1">
    <source>
        <dbReference type="EMBL" id="ARQ95100.1"/>
    </source>
</evidence>
<name>A0A1X9SGF3_9CAUD</name>
<organism evidence="1 2">
    <name type="scientific">Bacillus phage Flapjack</name>
    <dbReference type="NCBI Taxonomy" id="1983465"/>
    <lineage>
        <taxon>Viruses</taxon>
        <taxon>Duplodnaviria</taxon>
        <taxon>Heunggongvirae</taxon>
        <taxon>Uroviricota</taxon>
        <taxon>Caudoviricetes</taxon>
        <taxon>Herelleviridae</taxon>
        <taxon>Bastillevirinae</taxon>
        <taxon>Bequatrovirus</taxon>
        <taxon>Bequatrovirus spock</taxon>
    </lineage>
</organism>
<evidence type="ECO:0000313" key="2">
    <source>
        <dbReference type="Proteomes" id="UP000222741"/>
    </source>
</evidence>
<proteinExistence type="predicted"/>
<dbReference type="EMBL" id="KY888882">
    <property type="protein sequence ID" value="ARQ95100.1"/>
    <property type="molecule type" value="Genomic_DNA"/>
</dbReference>
<accession>A0A1X9SGF3</accession>
<protein>
    <submittedName>
        <fullName evidence="1">Uncharacterized protein</fullName>
    </submittedName>
</protein>
<reference evidence="2" key="1">
    <citation type="submission" date="2017-04" db="EMBL/GenBank/DDBJ databases">
        <authorList>
            <person name="Abille Z."/>
            <person name="Afsharjavan R."/>
            <person name="Alms C.E."/>
            <person name="Anil A."/>
            <person name="Azuma E.A."/>
            <person name="Boateng D."/>
            <person name="Bowden K.V."/>
            <person name="Bui Q."/>
            <person name="Callaghan K.D."/>
            <person name="Canova P.N."/>
            <person name="Carter A.-G.V."/>
            <person name="Carty B."/>
            <person name="Choudhary A."/>
            <person name="Chugh K."/>
            <person name="Clark C.B."/>
            <person name="Clark J."/>
            <person name="Cortez R."/>
            <person name="Dalwadi R.M."/>
            <person name="Daou G."/>
            <person name="Das M."/>
            <person name="Dasari S."/>
            <person name="Davis E.H."/>
            <person name="Defreitas N."/>
            <person name="Demirji J."/>
            <person name="Endres C."/>
            <person name="Fakhar S."/>
            <person name="Feeley N."/>
            <person name="Flores D.C."/>
            <person name="Fowler A.R."/>
            <person name="George T."/>
            <person name="Greis H.L."/>
            <person name="Groleau D.L."/>
            <person name="Gulati J.K."/>
            <person name="Guzman W."/>
            <person name="Hallworth A.N."/>
            <person name="Hariri A."/>
            <person name="Haya V.N."/>
            <person name="Hoffman A.K."/>
            <person name="Horne B."/>
            <person name="Howard T."/>
            <person name="Iglesia A.J."/>
            <person name="Ijezie O.D."/>
            <person name="Incognito N.A."/>
            <person name="Inen J.A."/>
            <person name="Jaiswal A."/>
            <person name="Jezek R.A."/>
            <person name="Kawa A.C."/>
            <person name="Khan F."/>
            <person name="Khin A.C."/>
            <person name="Knapo J."/>
            <person name="Kong A.S."/>
            <person name="Le B.Q."/>
            <person name="Le Q.M."/>
            <person name="Le T.-H.M."/>
            <person name="Lee M."/>
            <person name="Lockwood J.L."/>
            <person name="Loto-Rojas G.S."/>
            <person name="Mantzavinos A."/>
            <person name="Martinez D.R."/>
            <person name="Meadows A.R."/>
            <person name="Mehr S."/>
            <person name="Mellon M.N."/>
            <person name="Memon S."/>
            <person name="Miller B."/>
            <person name="Min S."/>
            <person name="Mitchell L.M."/>
            <person name="Mohamed I.R."/>
            <person name="Mohammed F.O."/>
            <person name="More S."/>
            <person name="Muntaha S."/>
            <person name="Nadeem I."/>
            <person name="Ndjeumen-Njinguet A.S."/>
            <person name="Ng P."/>
            <person name="Ngu V.E."/>
            <person name="Nguyen B.N."/>
            <person name="OHern C.T."/>
            <person name="Oboh U.S."/>
            <person name="Pagano C.W."/>
            <person name="Panakal P.R."/>
            <person name="Park D.A."/>
            <person name="Parsana D."/>
            <person name="Patel P."/>
            <person name="Patel V.S."/>
            <person name="Patwardhan V.M."/>
            <person name="Pawar S.D."/>
            <person name="Payne V.R."/>
            <person name="Petricel I.M."/>
            <person name="Phillips C."/>
            <person name="Puglisi K.M."/>
            <person name="Ramaprasad G."/>
            <person name="Raza A.S."/>
            <person name="Rivera-Oven A.G."/>
            <person name="Robins E."/>
            <person name="Roeun D.C."/>
            <person name="Rostovtseva N."/>
            <person name="Sadat M."/>
            <person name="Seas A."/>
            <person name="So E.J."/>
            <person name="Sogbesan C."/>
            <person name="Strumsky L.A."/>
            <person name="Sun J.L."/>
            <person name="Sutherland H.J."/>
            <person name="Tchakounte I."/>
            <person name="Tewell J.R."/>
            <person name="Thapa D.J."/>
            <person name="Tkach Y."/>
            <person name="Tran C.D."/>
            <person name="Tran V."/>
            <person name="Vithayathil T."/>
            <person name="Vivekanandan A."/>
            <person name="Wang S.R."/>
            <person name="White E."/>
            <person name="Yang A.L."/>
            <person name="Ye D.T."/>
            <person name="Yirenkyi M."/>
            <person name="Zarb J.S."/>
            <person name="Zhang S."/>
            <person name="Zhou M.T."/>
            <person name="Cao A."/>
            <person name="Nguyen K.M."/>
            <person name="Patel K."/>
            <person name="Patel P."/>
            <person name="Pennington E."/>
            <person name="Sendze O."/>
            <person name="Zahangir S."/>
            <person name="Correa-Mendez M."/>
            <person name="Fabian M.F."/>
            <person name="Liu S."/>
            <person name="Jethmalani Y."/>
            <person name="Nunn R."/>
            <person name="Prakash A."/>
            <person name="Louise T."/>
            <person name="Russell D.A."/>
            <person name="Hatfull G.F."/>
            <person name="Erill I."/>
            <person name="Caruso S.M."/>
        </authorList>
    </citation>
    <scope>NUCLEOTIDE SEQUENCE [LARGE SCALE GENOMIC DNA]</scope>
</reference>